<keyword evidence="4" id="KW-0175">Coiled coil</keyword>
<evidence type="ECO:0000256" key="2">
    <source>
        <dbReference type="ARBA" id="ARBA00022741"/>
    </source>
</evidence>
<proteinExistence type="predicted"/>
<evidence type="ECO:0000256" key="4">
    <source>
        <dbReference type="SAM" id="Coils"/>
    </source>
</evidence>
<feature type="domain" description="ABC transporter" evidence="6">
    <location>
        <begin position="515"/>
        <end position="730"/>
    </location>
</feature>
<keyword evidence="1" id="KW-0677">Repeat</keyword>
<reference evidence="7 8" key="1">
    <citation type="journal article" date="2012" name="Science">
        <title>The Paleozoic origin of enzymatic lignin decomposition reconstructed from 31 fungal genomes.</title>
        <authorList>
            <person name="Floudas D."/>
            <person name="Binder M."/>
            <person name="Riley R."/>
            <person name="Barry K."/>
            <person name="Blanchette R.A."/>
            <person name="Henrissat B."/>
            <person name="Martinez A.T."/>
            <person name="Otillar R."/>
            <person name="Spatafora J.W."/>
            <person name="Yadav J.S."/>
            <person name="Aerts A."/>
            <person name="Benoit I."/>
            <person name="Boyd A."/>
            <person name="Carlson A."/>
            <person name="Copeland A."/>
            <person name="Coutinho P.M."/>
            <person name="de Vries R.P."/>
            <person name="Ferreira P."/>
            <person name="Findley K."/>
            <person name="Foster B."/>
            <person name="Gaskell J."/>
            <person name="Glotzer D."/>
            <person name="Gorecki P."/>
            <person name="Heitman J."/>
            <person name="Hesse C."/>
            <person name="Hori C."/>
            <person name="Igarashi K."/>
            <person name="Jurgens J.A."/>
            <person name="Kallen N."/>
            <person name="Kersten P."/>
            <person name="Kohler A."/>
            <person name="Kuees U."/>
            <person name="Kumar T.K.A."/>
            <person name="Kuo A."/>
            <person name="LaButti K."/>
            <person name="Larrondo L.F."/>
            <person name="Lindquist E."/>
            <person name="Ling A."/>
            <person name="Lombard V."/>
            <person name="Lucas S."/>
            <person name="Lundell T."/>
            <person name="Martin R."/>
            <person name="McLaughlin D.J."/>
            <person name="Morgenstern I."/>
            <person name="Morin E."/>
            <person name="Murat C."/>
            <person name="Nagy L.G."/>
            <person name="Nolan M."/>
            <person name="Ohm R.A."/>
            <person name="Patyshakuliyeva A."/>
            <person name="Rokas A."/>
            <person name="Ruiz-Duenas F.J."/>
            <person name="Sabat G."/>
            <person name="Salamov A."/>
            <person name="Samejima M."/>
            <person name="Schmutz J."/>
            <person name="Slot J.C."/>
            <person name="St John F."/>
            <person name="Stenlid J."/>
            <person name="Sun H."/>
            <person name="Sun S."/>
            <person name="Syed K."/>
            <person name="Tsang A."/>
            <person name="Wiebenga A."/>
            <person name="Young D."/>
            <person name="Pisabarro A."/>
            <person name="Eastwood D.C."/>
            <person name="Martin F."/>
            <person name="Cullen D."/>
            <person name="Grigoriev I.V."/>
            <person name="Hibbett D.S."/>
        </authorList>
    </citation>
    <scope>NUCLEOTIDE SEQUENCE [LARGE SCALE GENOMIC DNA]</scope>
    <source>
        <strain evidence="7 8">DJM-731 SS1</strain>
    </source>
</reference>
<evidence type="ECO:0000313" key="8">
    <source>
        <dbReference type="Proteomes" id="UP000030653"/>
    </source>
</evidence>
<dbReference type="SMART" id="SM00382">
    <property type="entry name" value="AAA"/>
    <property type="match status" value="2"/>
</dbReference>
<evidence type="ECO:0000256" key="3">
    <source>
        <dbReference type="ARBA" id="ARBA00022840"/>
    </source>
</evidence>
<dbReference type="InterPro" id="IPR050611">
    <property type="entry name" value="ABCF"/>
</dbReference>
<keyword evidence="3" id="KW-0067">ATP-binding</keyword>
<dbReference type="EMBL" id="JH795871">
    <property type="protein sequence ID" value="EJT98885.1"/>
    <property type="molecule type" value="Genomic_DNA"/>
</dbReference>
<protein>
    <recommendedName>
        <fullName evidence="6">ABC transporter domain-containing protein</fullName>
    </recommendedName>
</protein>
<keyword evidence="2" id="KW-0547">Nucleotide-binding</keyword>
<dbReference type="InterPro" id="IPR017871">
    <property type="entry name" value="ABC_transporter-like_CS"/>
</dbReference>
<dbReference type="STRING" id="1858805.M5FQ01"/>
<feature type="compositionally biased region" description="Low complexity" evidence="5">
    <location>
        <begin position="52"/>
        <end position="63"/>
    </location>
</feature>
<dbReference type="CDD" id="cd03221">
    <property type="entry name" value="ABCF_EF-3"/>
    <property type="match status" value="2"/>
</dbReference>
<dbReference type="Proteomes" id="UP000030653">
    <property type="component" value="Unassembled WGS sequence"/>
</dbReference>
<dbReference type="Pfam" id="PF12848">
    <property type="entry name" value="ABC_tran_Xtn"/>
    <property type="match status" value="1"/>
</dbReference>
<dbReference type="InterPro" id="IPR003439">
    <property type="entry name" value="ABC_transporter-like_ATP-bd"/>
</dbReference>
<dbReference type="AlphaFoldDB" id="M5FQ01"/>
<dbReference type="PROSITE" id="PS50893">
    <property type="entry name" value="ABC_TRANSPORTER_2"/>
    <property type="match status" value="2"/>
</dbReference>
<dbReference type="SUPFAM" id="SSF52540">
    <property type="entry name" value="P-loop containing nucleoside triphosphate hydrolases"/>
    <property type="match status" value="2"/>
</dbReference>
<keyword evidence="8" id="KW-1185">Reference proteome</keyword>
<dbReference type="HOGENOM" id="CLU_000604_36_6_1"/>
<dbReference type="OrthoDB" id="2110130at2759"/>
<dbReference type="Gene3D" id="3.40.50.300">
    <property type="entry name" value="P-loop containing nucleotide triphosphate hydrolases"/>
    <property type="match status" value="2"/>
</dbReference>
<organism evidence="7 8">
    <name type="scientific">Dacryopinax primogenitus (strain DJM 731)</name>
    <name type="common">Brown rot fungus</name>
    <dbReference type="NCBI Taxonomy" id="1858805"/>
    <lineage>
        <taxon>Eukaryota</taxon>
        <taxon>Fungi</taxon>
        <taxon>Dikarya</taxon>
        <taxon>Basidiomycota</taxon>
        <taxon>Agaricomycotina</taxon>
        <taxon>Dacrymycetes</taxon>
        <taxon>Dacrymycetales</taxon>
        <taxon>Dacrymycetaceae</taxon>
        <taxon>Dacryopinax</taxon>
    </lineage>
</organism>
<feature type="coiled-coil region" evidence="4">
    <location>
        <begin position="281"/>
        <end position="325"/>
    </location>
</feature>
<dbReference type="GeneID" id="63688565"/>
<dbReference type="FunFam" id="3.40.50.300:FF:001135">
    <property type="entry name" value="ABC transporter F family member 3"/>
    <property type="match status" value="1"/>
</dbReference>
<evidence type="ECO:0000256" key="1">
    <source>
        <dbReference type="ARBA" id="ARBA00022737"/>
    </source>
</evidence>
<dbReference type="RefSeq" id="XP_040625783.1">
    <property type="nucleotide sequence ID" value="XM_040773503.1"/>
</dbReference>
<gene>
    <name evidence="7" type="ORF">DACRYDRAFT_24014</name>
</gene>
<dbReference type="InterPro" id="IPR003593">
    <property type="entry name" value="AAA+_ATPase"/>
</dbReference>
<dbReference type="InterPro" id="IPR027417">
    <property type="entry name" value="P-loop_NTPase"/>
</dbReference>
<accession>M5FQ01</accession>
<dbReference type="PANTHER" id="PTHR19211:SF117">
    <property type="entry name" value="ATP-BINDING CASSETTE SUB-FAMILY F MEMBER 3"/>
    <property type="match status" value="1"/>
</dbReference>
<sequence>MAEYELSSLIRELLPETDEPVTQYLAGYVTDPSTDAAEALSVSRSMLESFAPSLSSSASSSPSPSRPQTPTELDKVLTKIAEVLDAREVDEGEGELRTLDRVMNMKRSAGMSATLALQGGGVDLESINKGKESRVDMKKLEKQEAKLRAKIEKRSRRDLYEGSKLLATQKKQQSYEEMFLKVNPMDSIGAAKGKSKDIHLVNVDVTFGSHRILTGASLTLAFGRRYGLIGRNGVGKSTLLRHIAMRDIAIPKHITILFVEQEIVGDDTLALQSVLSADVWRERLLAEQEELDKRIASLAEGSAEMEEAGARLAEVHEKLAEMDVEGSVARAAGLLAGLGFTEADQKRPTREFSGGWRMRLALARALFVKPDLLMLDEPSNHIDLNALAWLEDYLQTWQGTILVVSHDRAFLDAVATDIVWQHSGRLDYFKGNFTQFYATKTEREKNQRKEYETQMAYRAHLQAFIDRWRYNANRAAQAQSRIKTLESLPDLEEPEQEETEMFKFPDAEKISPPLLQLSEVTFGYSPDKLILKGVNIDVGLDSRMAIIGSNGAGKSTLIKLLTGELKPLAGEMNRNGRLRIAYFAQHHVDTLPPQLSPVSFLASRFPGKSEQEYRSHLGSFGITGITGLQTIATLSGGQKSRVAFAALSLQNPHILLLDEPTNHLDVEGLDALRQALENWNGGVIVISHDERFITGVANQLWVCADGTVMKYKGDVQAYKELIVGKLKSAKP</sequence>
<dbReference type="GO" id="GO:0016887">
    <property type="term" value="F:ATP hydrolysis activity"/>
    <property type="evidence" value="ECO:0007669"/>
    <property type="project" value="InterPro"/>
</dbReference>
<dbReference type="InterPro" id="IPR032781">
    <property type="entry name" value="ABC_tran_Xtn"/>
</dbReference>
<dbReference type="PROSITE" id="PS00211">
    <property type="entry name" value="ABC_TRANSPORTER_1"/>
    <property type="match status" value="2"/>
</dbReference>
<dbReference type="OMA" id="CTHIADI"/>
<name>M5FQ01_DACPD</name>
<evidence type="ECO:0000256" key="5">
    <source>
        <dbReference type="SAM" id="MobiDB-lite"/>
    </source>
</evidence>
<dbReference type="Pfam" id="PF00005">
    <property type="entry name" value="ABC_tran"/>
    <property type="match status" value="2"/>
</dbReference>
<feature type="region of interest" description="Disordered" evidence="5">
    <location>
        <begin position="52"/>
        <end position="71"/>
    </location>
</feature>
<evidence type="ECO:0000259" key="6">
    <source>
        <dbReference type="PROSITE" id="PS50893"/>
    </source>
</evidence>
<dbReference type="PANTHER" id="PTHR19211">
    <property type="entry name" value="ATP-BINDING TRANSPORT PROTEIN-RELATED"/>
    <property type="match status" value="1"/>
</dbReference>
<evidence type="ECO:0000313" key="7">
    <source>
        <dbReference type="EMBL" id="EJT98885.1"/>
    </source>
</evidence>
<dbReference type="GO" id="GO:0005524">
    <property type="term" value="F:ATP binding"/>
    <property type="evidence" value="ECO:0007669"/>
    <property type="project" value="UniProtKB-KW"/>
</dbReference>
<feature type="domain" description="ABC transporter" evidence="6">
    <location>
        <begin position="198"/>
        <end position="448"/>
    </location>
</feature>
<dbReference type="FunFam" id="3.40.50.300:FF:000104">
    <property type="entry name" value="ATP-binding cassette sub-family F member 3"/>
    <property type="match status" value="1"/>
</dbReference>